<keyword evidence="11" id="KW-1185">Reference proteome</keyword>
<dbReference type="Pfam" id="PF26410">
    <property type="entry name" value="GH5_mannosidase"/>
    <property type="match status" value="1"/>
</dbReference>
<evidence type="ECO:0000256" key="3">
    <source>
        <dbReference type="ARBA" id="ARBA00005641"/>
    </source>
</evidence>
<dbReference type="InterPro" id="IPR017853">
    <property type="entry name" value="GH"/>
</dbReference>
<evidence type="ECO:0000256" key="6">
    <source>
        <dbReference type="ARBA" id="ARBA00022801"/>
    </source>
</evidence>
<dbReference type="AlphaFoldDB" id="A0ABD1VRR0"/>
<keyword evidence="5" id="KW-0964">Secreted</keyword>
<evidence type="ECO:0000256" key="7">
    <source>
        <dbReference type="ARBA" id="ARBA00023295"/>
    </source>
</evidence>
<dbReference type="EMBL" id="JBFOLJ010000005">
    <property type="protein sequence ID" value="KAL2539015.1"/>
    <property type="molecule type" value="Genomic_DNA"/>
</dbReference>
<name>A0ABD1VRR0_9LAMI</name>
<evidence type="ECO:0000313" key="11">
    <source>
        <dbReference type="Proteomes" id="UP001604277"/>
    </source>
</evidence>
<dbReference type="GO" id="GO:0016985">
    <property type="term" value="F:mannan endo-1,4-beta-mannosidase activity"/>
    <property type="evidence" value="ECO:0007669"/>
    <property type="project" value="UniProtKB-EC"/>
</dbReference>
<evidence type="ECO:0000256" key="8">
    <source>
        <dbReference type="SAM" id="SignalP"/>
    </source>
</evidence>
<accession>A0ABD1VRR0</accession>
<comment type="subcellular location">
    <subcellularLocation>
        <location evidence="2">Secreted</location>
    </subcellularLocation>
</comment>
<dbReference type="PANTHER" id="PTHR31451">
    <property type="match status" value="1"/>
</dbReference>
<dbReference type="GO" id="GO:0005576">
    <property type="term" value="C:extracellular region"/>
    <property type="evidence" value="ECO:0007669"/>
    <property type="project" value="UniProtKB-SubCell"/>
</dbReference>
<dbReference type="Proteomes" id="UP001604277">
    <property type="component" value="Unassembled WGS sequence"/>
</dbReference>
<dbReference type="PANTHER" id="PTHR31451:SF59">
    <property type="entry name" value="MANNAN ENDO-1,4-BETA-MANNOSIDASE"/>
    <property type="match status" value="1"/>
</dbReference>
<protein>
    <recommendedName>
        <fullName evidence="4">mannan endo-1,4-beta-mannosidase</fullName>
        <ecNumber evidence="4">3.2.1.78</ecNumber>
    </recommendedName>
</protein>
<feature type="domain" description="Glycoside hydrolase family 5" evidence="9">
    <location>
        <begin position="31"/>
        <end position="363"/>
    </location>
</feature>
<reference evidence="11" key="1">
    <citation type="submission" date="2024-07" db="EMBL/GenBank/DDBJ databases">
        <title>Two chromosome-level genome assemblies of Korean endemic species Abeliophyllum distichum and Forsythia ovata (Oleaceae).</title>
        <authorList>
            <person name="Jang H."/>
        </authorList>
    </citation>
    <scope>NUCLEOTIDE SEQUENCE [LARGE SCALE GENOMIC DNA]</scope>
</reference>
<feature type="chain" id="PRO_5044883047" description="mannan endo-1,4-beta-mannosidase" evidence="8">
    <location>
        <begin position="24"/>
        <end position="424"/>
    </location>
</feature>
<evidence type="ECO:0000256" key="4">
    <source>
        <dbReference type="ARBA" id="ARBA00012706"/>
    </source>
</evidence>
<gene>
    <name evidence="10" type="ORF">Fot_20406</name>
</gene>
<dbReference type="PROSITE" id="PS51257">
    <property type="entry name" value="PROKAR_LIPOPROTEIN"/>
    <property type="match status" value="1"/>
</dbReference>
<dbReference type="Gene3D" id="3.20.20.80">
    <property type="entry name" value="Glycosidases"/>
    <property type="match status" value="1"/>
</dbReference>
<evidence type="ECO:0000256" key="1">
    <source>
        <dbReference type="ARBA" id="ARBA00001678"/>
    </source>
</evidence>
<dbReference type="SUPFAM" id="SSF51445">
    <property type="entry name" value="(Trans)glycosidases"/>
    <property type="match status" value="1"/>
</dbReference>
<keyword evidence="7" id="KW-0326">Glycosidase</keyword>
<dbReference type="InterPro" id="IPR045053">
    <property type="entry name" value="MAN-like"/>
</dbReference>
<proteinExistence type="inferred from homology"/>
<keyword evidence="8" id="KW-0732">Signal</keyword>
<sequence length="424" mass="48478">MASFSRISYVFGVLLFLVLACEARVLSNVGFVTTRDSHFVLNGSPFLFNGFNAYWMMHASADRSERYKVSEVFREASAAGLTVCRTWAFSDGGDRALQISPGTYDETVFQGLDFVISEARKYGIRLILSFVNNYNDFGGRQQYAQWARNAGVQIRSEDDFYTNQVLKGYYKNHIKRVVTRFNTITKIAYKDDPTIMAWELMNEPRCQADYSGKTVNGWVQEMATFVKSLDNRHLLEIGMEGFYGDTMPERKQVNPGYQVGTDFISNNLIREIDFATIHAYPDIWLSGKSDNEQMAFMERWMSSHWNDARGILKKPLIIAEFGKSSKDPRYSLTARDLYMSNVYRDIYRFARTGGTMSGSLVWQLMAQGMESYYDGYEIILSQNPSTAGIMSRQSHAMTDLSHLFIGPHHAQLAMHNQNRRKSAP</sequence>
<dbReference type="EC" id="3.2.1.78" evidence="4"/>
<evidence type="ECO:0000256" key="5">
    <source>
        <dbReference type="ARBA" id="ARBA00022525"/>
    </source>
</evidence>
<keyword evidence="6" id="KW-0378">Hydrolase</keyword>
<evidence type="ECO:0000256" key="2">
    <source>
        <dbReference type="ARBA" id="ARBA00004613"/>
    </source>
</evidence>
<comment type="caution">
    <text evidence="10">The sequence shown here is derived from an EMBL/GenBank/DDBJ whole genome shotgun (WGS) entry which is preliminary data.</text>
</comment>
<organism evidence="10 11">
    <name type="scientific">Forsythia ovata</name>
    <dbReference type="NCBI Taxonomy" id="205694"/>
    <lineage>
        <taxon>Eukaryota</taxon>
        <taxon>Viridiplantae</taxon>
        <taxon>Streptophyta</taxon>
        <taxon>Embryophyta</taxon>
        <taxon>Tracheophyta</taxon>
        <taxon>Spermatophyta</taxon>
        <taxon>Magnoliopsida</taxon>
        <taxon>eudicotyledons</taxon>
        <taxon>Gunneridae</taxon>
        <taxon>Pentapetalae</taxon>
        <taxon>asterids</taxon>
        <taxon>lamiids</taxon>
        <taxon>Lamiales</taxon>
        <taxon>Oleaceae</taxon>
        <taxon>Forsythieae</taxon>
        <taxon>Forsythia</taxon>
    </lineage>
</organism>
<comment type="catalytic activity">
    <reaction evidence="1">
        <text>Random hydrolysis of (1-&gt;4)-beta-D-mannosidic linkages in mannans, galactomannans and glucomannans.</text>
        <dbReference type="EC" id="3.2.1.78"/>
    </reaction>
</comment>
<evidence type="ECO:0000259" key="9">
    <source>
        <dbReference type="Pfam" id="PF26410"/>
    </source>
</evidence>
<evidence type="ECO:0000313" key="10">
    <source>
        <dbReference type="EMBL" id="KAL2539015.1"/>
    </source>
</evidence>
<feature type="signal peptide" evidence="8">
    <location>
        <begin position="1"/>
        <end position="23"/>
    </location>
</feature>
<dbReference type="InterPro" id="IPR001547">
    <property type="entry name" value="Glyco_hydro_5"/>
</dbReference>
<dbReference type="FunFam" id="3.20.20.80:FF:000012">
    <property type="entry name" value="Mannan endo-1,4-beta-mannosidase 6"/>
    <property type="match status" value="1"/>
</dbReference>
<comment type="similarity">
    <text evidence="3">Belongs to the glycosyl hydrolase 5 (cellulase A) family.</text>
</comment>